<reference evidence="7 8" key="1">
    <citation type="submission" date="2017-10" db="EMBL/GenBank/DDBJ databases">
        <title>Draft genome of Longibacter Salinarum.</title>
        <authorList>
            <person name="Goh K.M."/>
            <person name="Shamsir M.S."/>
            <person name="Lim S.W."/>
        </authorList>
    </citation>
    <scope>NUCLEOTIDE SEQUENCE [LARGE SCALE GENOMIC DNA]</scope>
    <source>
        <strain evidence="7 8">KCTC 52045</strain>
    </source>
</reference>
<evidence type="ECO:0000256" key="6">
    <source>
        <dbReference type="SAM" id="Phobius"/>
    </source>
</evidence>
<keyword evidence="3 6" id="KW-0812">Transmembrane</keyword>
<evidence type="ECO:0000256" key="2">
    <source>
        <dbReference type="ARBA" id="ARBA00022475"/>
    </source>
</evidence>
<evidence type="ECO:0000313" key="7">
    <source>
        <dbReference type="EMBL" id="PEN14497.1"/>
    </source>
</evidence>
<keyword evidence="4 6" id="KW-1133">Transmembrane helix</keyword>
<feature type="transmembrane region" description="Helical" evidence="6">
    <location>
        <begin position="382"/>
        <end position="401"/>
    </location>
</feature>
<dbReference type="OrthoDB" id="824226at2"/>
<organism evidence="7 8">
    <name type="scientific">Longibacter salinarum</name>
    <dbReference type="NCBI Taxonomy" id="1850348"/>
    <lineage>
        <taxon>Bacteria</taxon>
        <taxon>Pseudomonadati</taxon>
        <taxon>Rhodothermota</taxon>
        <taxon>Rhodothermia</taxon>
        <taxon>Rhodothermales</taxon>
        <taxon>Salisaetaceae</taxon>
        <taxon>Longibacter</taxon>
    </lineage>
</organism>
<dbReference type="EMBL" id="PDEQ01000002">
    <property type="protein sequence ID" value="PEN14497.1"/>
    <property type="molecule type" value="Genomic_DNA"/>
</dbReference>
<dbReference type="GO" id="GO:0005886">
    <property type="term" value="C:plasma membrane"/>
    <property type="evidence" value="ECO:0007669"/>
    <property type="project" value="UniProtKB-SubCell"/>
</dbReference>
<feature type="transmembrane region" description="Helical" evidence="6">
    <location>
        <begin position="46"/>
        <end position="68"/>
    </location>
</feature>
<sequence>MPLPLSFLDRLPLARGAVLVFATQIAGVILAYLAQILMVRWAGAEAFGLFSMAFASASVLAITGGIGLPDALVRLVSEYRVNEELATLRRLVSASERVVLVSTLGLALLATAGIVIYHGAWPALSSPAGATLLGSWITAPALVLFTLYTNVCRAQHQFLTAYGLGRVGRQLLIIGGTGAIAYLHVRWLDGVALLLMVTGSIFVISIIQRTHARTSLPHSNADGSSPAEVRGWIRFALPFFFTHGFFALFRQTDLLLVGLFAPVEDVGHYRIAMNTAAGVSFVLAAVNTVAAPRFAADHVQGNADALRKTIRRVLPWITSLSTAAFLILAASGPFLLSFFAPSFQNSYVPLLILAGGHLFSACCGPVDTLLYMTGHQRTAARIIVTSVAANLLLSVAGLLLYGLVGAAVASAVCMVGWNVAFVRLARQRLGVDPSLLALLSTGR</sequence>
<feature type="transmembrane region" description="Helical" evidence="6">
    <location>
        <begin position="98"/>
        <end position="120"/>
    </location>
</feature>
<evidence type="ECO:0000256" key="5">
    <source>
        <dbReference type="ARBA" id="ARBA00023136"/>
    </source>
</evidence>
<keyword evidence="8" id="KW-1185">Reference proteome</keyword>
<dbReference type="InterPro" id="IPR050833">
    <property type="entry name" value="Poly_Biosynth_Transport"/>
</dbReference>
<comment type="subcellular location">
    <subcellularLocation>
        <location evidence="1">Cell membrane</location>
        <topology evidence="1">Multi-pass membrane protein</topology>
    </subcellularLocation>
</comment>
<keyword evidence="5 6" id="KW-0472">Membrane</keyword>
<dbReference type="PANTHER" id="PTHR30250:SF11">
    <property type="entry name" value="O-ANTIGEN TRANSPORTER-RELATED"/>
    <property type="match status" value="1"/>
</dbReference>
<feature type="transmembrane region" description="Helical" evidence="6">
    <location>
        <begin position="167"/>
        <end position="185"/>
    </location>
</feature>
<keyword evidence="2" id="KW-1003">Cell membrane</keyword>
<comment type="caution">
    <text evidence="7">The sequence shown here is derived from an EMBL/GenBank/DDBJ whole genome shotgun (WGS) entry which is preliminary data.</text>
</comment>
<feature type="transmembrane region" description="Helical" evidence="6">
    <location>
        <begin position="191"/>
        <end position="210"/>
    </location>
</feature>
<feature type="transmembrane region" description="Helical" evidence="6">
    <location>
        <begin position="12"/>
        <end position="34"/>
    </location>
</feature>
<feature type="transmembrane region" description="Helical" evidence="6">
    <location>
        <begin position="231"/>
        <end position="249"/>
    </location>
</feature>
<evidence type="ECO:0000256" key="4">
    <source>
        <dbReference type="ARBA" id="ARBA00022989"/>
    </source>
</evidence>
<dbReference type="PANTHER" id="PTHR30250">
    <property type="entry name" value="PST FAMILY PREDICTED COLANIC ACID TRANSPORTER"/>
    <property type="match status" value="1"/>
</dbReference>
<dbReference type="Proteomes" id="UP000220102">
    <property type="component" value="Unassembled WGS sequence"/>
</dbReference>
<evidence type="ECO:0000256" key="1">
    <source>
        <dbReference type="ARBA" id="ARBA00004651"/>
    </source>
</evidence>
<protein>
    <submittedName>
        <fullName evidence="7">Uncharacterized protein</fullName>
    </submittedName>
</protein>
<dbReference type="RefSeq" id="WP_098074671.1">
    <property type="nucleotide sequence ID" value="NZ_PDEQ01000002.1"/>
</dbReference>
<proteinExistence type="predicted"/>
<name>A0A2A8D110_9BACT</name>
<gene>
    <name evidence="7" type="ORF">CRI94_05590</name>
</gene>
<feature type="transmembrane region" description="Helical" evidence="6">
    <location>
        <begin position="313"/>
        <end position="340"/>
    </location>
</feature>
<evidence type="ECO:0000256" key="3">
    <source>
        <dbReference type="ARBA" id="ARBA00022692"/>
    </source>
</evidence>
<evidence type="ECO:0000313" key="8">
    <source>
        <dbReference type="Proteomes" id="UP000220102"/>
    </source>
</evidence>
<dbReference type="AlphaFoldDB" id="A0A2A8D110"/>
<dbReference type="InterPro" id="IPR002797">
    <property type="entry name" value="Polysacc_synth"/>
</dbReference>
<feature type="transmembrane region" description="Helical" evidence="6">
    <location>
        <begin position="126"/>
        <end position="147"/>
    </location>
</feature>
<feature type="transmembrane region" description="Helical" evidence="6">
    <location>
        <begin position="269"/>
        <end position="292"/>
    </location>
</feature>
<accession>A0A2A8D110</accession>
<dbReference type="Pfam" id="PF01943">
    <property type="entry name" value="Polysacc_synt"/>
    <property type="match status" value="1"/>
</dbReference>
<feature type="transmembrane region" description="Helical" evidence="6">
    <location>
        <begin position="346"/>
        <end position="370"/>
    </location>
</feature>
<feature type="transmembrane region" description="Helical" evidence="6">
    <location>
        <begin position="407"/>
        <end position="425"/>
    </location>
</feature>